<evidence type="ECO:0000256" key="3">
    <source>
        <dbReference type="RuleBase" id="RU000363"/>
    </source>
</evidence>
<dbReference type="RefSeq" id="WP_342826824.1">
    <property type="nucleotide sequence ID" value="NZ_CP046146.1"/>
</dbReference>
<evidence type="ECO:0000256" key="1">
    <source>
        <dbReference type="ARBA" id="ARBA00006484"/>
    </source>
</evidence>
<dbReference type="CDD" id="cd05233">
    <property type="entry name" value="SDR_c"/>
    <property type="match status" value="1"/>
</dbReference>
<dbReference type="AlphaFoldDB" id="A0AAJ5ZEM9"/>
<dbReference type="PANTHER" id="PTHR42760">
    <property type="entry name" value="SHORT-CHAIN DEHYDROGENASES/REDUCTASES FAMILY MEMBER"/>
    <property type="match status" value="1"/>
</dbReference>
<accession>A0AAJ5ZEM9</accession>
<evidence type="ECO:0000313" key="7">
    <source>
        <dbReference type="Proteomes" id="UP001321249"/>
    </source>
</evidence>
<dbReference type="Gene3D" id="3.40.50.720">
    <property type="entry name" value="NAD(P)-binding Rossmann-like Domain"/>
    <property type="match status" value="1"/>
</dbReference>
<dbReference type="EMBL" id="CP046147">
    <property type="protein sequence ID" value="WFG38729.1"/>
    <property type="molecule type" value="Genomic_DNA"/>
</dbReference>
<organism evidence="5 6">
    <name type="scientific">Candidatus Lucifugimonas marina</name>
    <dbReference type="NCBI Taxonomy" id="3038979"/>
    <lineage>
        <taxon>Bacteria</taxon>
        <taxon>Bacillati</taxon>
        <taxon>Chloroflexota</taxon>
        <taxon>Dehalococcoidia</taxon>
        <taxon>SAR202 cluster</taxon>
        <taxon>Candidatus Lucifugimonadales</taxon>
        <taxon>Candidatus Lucifugimonadaceae</taxon>
        <taxon>Candidatus Lucifugimonas</taxon>
    </lineage>
</organism>
<evidence type="ECO:0000256" key="2">
    <source>
        <dbReference type="ARBA" id="ARBA00023002"/>
    </source>
</evidence>
<dbReference type="GO" id="GO:0048038">
    <property type="term" value="F:quinone binding"/>
    <property type="evidence" value="ECO:0007669"/>
    <property type="project" value="TreeGrafter"/>
</dbReference>
<comment type="similarity">
    <text evidence="1 3">Belongs to the short-chain dehydrogenases/reductases (SDR) family.</text>
</comment>
<proteinExistence type="inferred from homology"/>
<name>A0AAJ5ZEM9_9CHLR</name>
<dbReference type="GO" id="GO:0006633">
    <property type="term" value="P:fatty acid biosynthetic process"/>
    <property type="evidence" value="ECO:0007669"/>
    <property type="project" value="TreeGrafter"/>
</dbReference>
<evidence type="ECO:0000313" key="6">
    <source>
        <dbReference type="Proteomes" id="UP001219901"/>
    </source>
</evidence>
<reference evidence="6 7" key="1">
    <citation type="submission" date="2019-11" db="EMBL/GenBank/DDBJ databases">
        <authorList>
            <person name="Cho J.-C."/>
        </authorList>
    </citation>
    <scope>NUCLEOTIDE SEQUENCE [LARGE SCALE GENOMIC DNA]</scope>
    <source>
        <strain evidence="5 6">JH1073</strain>
        <strain evidence="4 7">JH702</strain>
    </source>
</reference>
<dbReference type="PRINTS" id="PR00081">
    <property type="entry name" value="GDHRDH"/>
</dbReference>
<dbReference type="GO" id="GO:0016616">
    <property type="term" value="F:oxidoreductase activity, acting on the CH-OH group of donors, NAD or NADP as acceptor"/>
    <property type="evidence" value="ECO:0007669"/>
    <property type="project" value="TreeGrafter"/>
</dbReference>
<dbReference type="InterPro" id="IPR036291">
    <property type="entry name" value="NAD(P)-bd_dom_sf"/>
</dbReference>
<evidence type="ECO:0000313" key="4">
    <source>
        <dbReference type="EMBL" id="MDG0867982.1"/>
    </source>
</evidence>
<evidence type="ECO:0000313" key="5">
    <source>
        <dbReference type="EMBL" id="WFG38729.1"/>
    </source>
</evidence>
<dbReference type="Pfam" id="PF00106">
    <property type="entry name" value="adh_short"/>
    <property type="match status" value="1"/>
</dbReference>
<dbReference type="EMBL" id="WMBE01000005">
    <property type="protein sequence ID" value="MDG0867982.1"/>
    <property type="molecule type" value="Genomic_DNA"/>
</dbReference>
<dbReference type="PANTHER" id="PTHR42760:SF133">
    <property type="entry name" value="3-OXOACYL-[ACYL-CARRIER-PROTEIN] REDUCTASE"/>
    <property type="match status" value="1"/>
</dbReference>
<dbReference type="Proteomes" id="UP001219901">
    <property type="component" value="Chromosome"/>
</dbReference>
<reference evidence="6" key="3">
    <citation type="submission" date="2023-06" db="EMBL/GenBank/DDBJ databases">
        <title>Pangenomics reveal diversification of enzyme families and niche specialization in globally abundant SAR202 bacteria.</title>
        <authorList>
            <person name="Saw J.H.W."/>
        </authorList>
    </citation>
    <scope>NUCLEOTIDE SEQUENCE [LARGE SCALE GENOMIC DNA]</scope>
    <source>
        <strain evidence="6">JH1073</strain>
    </source>
</reference>
<dbReference type="InterPro" id="IPR002347">
    <property type="entry name" value="SDR_fam"/>
</dbReference>
<gene>
    <name evidence="4" type="ORF">GKO46_13005</name>
    <name evidence="5" type="ORF">GKO48_03610</name>
</gene>
<keyword evidence="2" id="KW-0560">Oxidoreductase</keyword>
<keyword evidence="6" id="KW-1185">Reference proteome</keyword>
<dbReference type="Proteomes" id="UP001321249">
    <property type="component" value="Unassembled WGS sequence"/>
</dbReference>
<dbReference type="SUPFAM" id="SSF51735">
    <property type="entry name" value="NAD(P)-binding Rossmann-fold domains"/>
    <property type="match status" value="1"/>
</dbReference>
<protein>
    <submittedName>
        <fullName evidence="5">SDR family NAD(P)-dependent oxidoreductase</fullName>
    </submittedName>
</protein>
<reference evidence="5" key="2">
    <citation type="journal article" date="2023" name="Nat. Commun.">
        <title>Cultivation of marine bacteria of the SAR202 clade.</title>
        <authorList>
            <person name="Lim Y."/>
            <person name="Seo J.H."/>
            <person name="Giovannoni S.J."/>
            <person name="Kang I."/>
            <person name="Cho J.C."/>
        </authorList>
    </citation>
    <scope>NUCLEOTIDE SEQUENCE</scope>
    <source>
        <strain evidence="5">JH1073</strain>
    </source>
</reference>
<dbReference type="PRINTS" id="PR00080">
    <property type="entry name" value="SDRFAMILY"/>
</dbReference>
<sequence>MSSVQDLTGKTAVVTGGGRGIGKAIALALADAGADVAVVARTYTEIGEVAETIRGKGRKGIPVTADLTDPGNVDSAINVIKFEFGQVDILVNNAGGATDRSSMEKSSREDWLGAVRLNIDSVYMMTLGLLPLMVKGSKIINVGSGMGHASGNANSSYRVGKAGAWMLTQCMAEEFWDKGIDVNELVPGPVLTDATKDVMEVGGPPPFAPSERVKTPEEVVPLAMWLARQKIGGPTGQSFSLARRPL</sequence>